<reference evidence="2" key="1">
    <citation type="submission" date="2023-07" db="EMBL/GenBank/DDBJ databases">
        <title>A chromosome-level genome assembly of Lolium multiflorum.</title>
        <authorList>
            <person name="Chen Y."/>
            <person name="Copetti D."/>
            <person name="Kolliker R."/>
            <person name="Studer B."/>
        </authorList>
    </citation>
    <scope>NUCLEOTIDE SEQUENCE</scope>
    <source>
        <strain evidence="2">02402/16</strain>
        <tissue evidence="2">Leaf</tissue>
    </source>
</reference>
<dbReference type="Pfam" id="PF00646">
    <property type="entry name" value="F-box"/>
    <property type="match status" value="1"/>
</dbReference>
<dbReference type="InterPro" id="IPR036047">
    <property type="entry name" value="F-box-like_dom_sf"/>
</dbReference>
<dbReference type="AlphaFoldDB" id="A0AAD8RST3"/>
<dbReference type="Proteomes" id="UP001231189">
    <property type="component" value="Unassembled WGS sequence"/>
</dbReference>
<sequence length="198" mass="22032">MAAGSRHRARTSEPAADLLISLPPPLLDCILTHLDLRDAVRASALSRAWRRQWEALPYLPLSFLKNPGTPPVAVDRVLIRYPGNISNFSFKLDERSVGRVADWLIALCRRGVESINLQFPFPSSLRSSVFLCTQLVYLELQNCGIPPRPIGFTGFPALKDLKLDRVKFLGEKQLQAILAADVICRSTRVDLSRVGEGL</sequence>
<gene>
    <name evidence="2" type="ORF">QYE76_005483</name>
</gene>
<name>A0AAD8RST3_LOLMU</name>
<dbReference type="EMBL" id="JAUUTY010000005">
    <property type="protein sequence ID" value="KAK1631168.1"/>
    <property type="molecule type" value="Genomic_DNA"/>
</dbReference>
<comment type="caution">
    <text evidence="2">The sequence shown here is derived from an EMBL/GenBank/DDBJ whole genome shotgun (WGS) entry which is preliminary data.</text>
</comment>
<feature type="domain" description="F-box" evidence="1">
    <location>
        <begin position="16"/>
        <end position="50"/>
    </location>
</feature>
<dbReference type="PANTHER" id="PTHR31639:SF230">
    <property type="entry name" value="OS08G0462300 PROTEIN"/>
    <property type="match status" value="1"/>
</dbReference>
<dbReference type="SUPFAM" id="SSF81383">
    <property type="entry name" value="F-box domain"/>
    <property type="match status" value="1"/>
</dbReference>
<dbReference type="InterPro" id="IPR001810">
    <property type="entry name" value="F-box_dom"/>
</dbReference>
<dbReference type="PANTHER" id="PTHR31639">
    <property type="entry name" value="F-BOX PROTEIN-LIKE"/>
    <property type="match status" value="1"/>
</dbReference>
<keyword evidence="3" id="KW-1185">Reference proteome</keyword>
<accession>A0AAD8RST3</accession>
<dbReference type="PROSITE" id="PS50181">
    <property type="entry name" value="FBOX"/>
    <property type="match status" value="1"/>
</dbReference>
<proteinExistence type="predicted"/>
<protein>
    <recommendedName>
        <fullName evidence="1">F-box domain-containing protein</fullName>
    </recommendedName>
</protein>
<evidence type="ECO:0000313" key="2">
    <source>
        <dbReference type="EMBL" id="KAK1631168.1"/>
    </source>
</evidence>
<organism evidence="2 3">
    <name type="scientific">Lolium multiflorum</name>
    <name type="common">Italian ryegrass</name>
    <name type="synonym">Lolium perenne subsp. multiflorum</name>
    <dbReference type="NCBI Taxonomy" id="4521"/>
    <lineage>
        <taxon>Eukaryota</taxon>
        <taxon>Viridiplantae</taxon>
        <taxon>Streptophyta</taxon>
        <taxon>Embryophyta</taxon>
        <taxon>Tracheophyta</taxon>
        <taxon>Spermatophyta</taxon>
        <taxon>Magnoliopsida</taxon>
        <taxon>Liliopsida</taxon>
        <taxon>Poales</taxon>
        <taxon>Poaceae</taxon>
        <taxon>BOP clade</taxon>
        <taxon>Pooideae</taxon>
        <taxon>Poodae</taxon>
        <taxon>Poeae</taxon>
        <taxon>Poeae Chloroplast Group 2 (Poeae type)</taxon>
        <taxon>Loliodinae</taxon>
        <taxon>Loliinae</taxon>
        <taxon>Lolium</taxon>
    </lineage>
</organism>
<evidence type="ECO:0000259" key="1">
    <source>
        <dbReference type="PROSITE" id="PS50181"/>
    </source>
</evidence>
<evidence type="ECO:0000313" key="3">
    <source>
        <dbReference type="Proteomes" id="UP001231189"/>
    </source>
</evidence>
<dbReference type="Gene3D" id="1.20.1280.50">
    <property type="match status" value="1"/>
</dbReference>